<dbReference type="EMBL" id="CP009552">
    <property type="protein sequence ID" value="AIY90415.1"/>
    <property type="molecule type" value="Genomic_DNA"/>
</dbReference>
<dbReference type="STRING" id="565033.GACE_1374"/>
<name>A0A0A7GEB4_GEOAI</name>
<proteinExistence type="predicted"/>
<sequence>MKYKTIRITSFLEADRIMGVDGRIYRVGYGMIVTLPELNADVFLKRGVAEPADEADLFLEEAIL</sequence>
<dbReference type="Gene3D" id="3.40.5.50">
    <property type="match status" value="1"/>
</dbReference>
<gene>
    <name evidence="1" type="ORF">GACE_1374</name>
</gene>
<dbReference type="RefSeq" id="WP_048092204.1">
    <property type="nucleotide sequence ID" value="NZ_CP009552.1"/>
</dbReference>
<evidence type="ECO:0000313" key="1">
    <source>
        <dbReference type="EMBL" id="AIY90415.1"/>
    </source>
</evidence>
<dbReference type="GeneID" id="24797958"/>
<reference evidence="1 2" key="1">
    <citation type="journal article" date="2015" name="Appl. Environ. Microbiol.">
        <title>The Geoglobus acetivorans genome: Fe(III) reduction, acetate utilization, autotrophic growth, and degradation of aromatic compounds in a hyperthermophilic archaeon.</title>
        <authorList>
            <person name="Mardanov A.V."/>
            <person name="Slododkina G.B."/>
            <person name="Slobodkin A.I."/>
            <person name="Beletsky A.V."/>
            <person name="Gavrilov S.N."/>
            <person name="Kublanov I.V."/>
            <person name="Bonch-Osmolovskaya E.A."/>
            <person name="Skryabin K.G."/>
            <person name="Ravin N.V."/>
        </authorList>
    </citation>
    <scope>NUCLEOTIDE SEQUENCE [LARGE SCALE GENOMIC DNA]</scope>
    <source>
        <strain evidence="1 2">SBH6</strain>
    </source>
</reference>
<dbReference type="HOGENOM" id="CLU_2856954_0_0_2"/>
<accession>A0A0A7GEB4</accession>
<protein>
    <submittedName>
        <fullName evidence="1">Uncharacterized protein</fullName>
    </submittedName>
</protein>
<dbReference type="AlphaFoldDB" id="A0A0A7GEB4"/>
<dbReference type="Proteomes" id="UP000030624">
    <property type="component" value="Chromosome"/>
</dbReference>
<dbReference type="KEGG" id="gac:GACE_1374"/>
<evidence type="ECO:0000313" key="2">
    <source>
        <dbReference type="Proteomes" id="UP000030624"/>
    </source>
</evidence>
<organism evidence="1 2">
    <name type="scientific">Geoglobus acetivorans</name>
    <dbReference type="NCBI Taxonomy" id="565033"/>
    <lineage>
        <taxon>Archaea</taxon>
        <taxon>Methanobacteriati</taxon>
        <taxon>Methanobacteriota</taxon>
        <taxon>Archaeoglobi</taxon>
        <taxon>Archaeoglobales</taxon>
        <taxon>Archaeoglobaceae</taxon>
        <taxon>Geoglobus</taxon>
    </lineage>
</organism>